<sequence length="642" mass="71310">MALSLAGVAAGGAALAAYLDARYHIRHDLRDGNRKARLEATMARVMEKFQQNKLLIYHILEDRAGTQEGDLVFLIFEDRQWTYTEFFNALQPIGNWLLKDLGVKKGEMVALDGGNSPEWILLWLALEGIGAAPAFINCNLTAQSLQHSVELSKARYLLADSDISHLVSPIEAGLNESGIKTLYYSPQFLASFQDREPLPASRRENISPLDVSCLIYTSGTTGMPKGTIMSRARELSLAMTGTRHEMVLKPGDRMYTCLPLFHGSAHGLCVIPSIGSASTVILSRKFSHRTFWPEVHQHQATHIQYVGELCRYLVNAPPSKLDKGHKVRVAWGNGMRPDVWEEFRQRFDIECVHELYAATDGLGFSTNPNRGDFSRNAIGVRGKLWHWWNGDREKRIIIDPDTQEVVRGQDGFAIEAKAGEAGEAIARLDPAAPDQGTPTYFANHGASLKRRLADVFEKGDLWFRSGDLMRLDADGRLFFVDRLGDTFRWKSENVSTNEVGDVVGAFPQIAEANVYGVLAPKSDGRAGCAAIVPMEGVVTSPGETAGVSFDFKGLAEHCLTKLPRYAVPIFVRVVRQLEYTGTMKLQKGRLRSEGVDLEKIEESAKSKGEAVDTVYWLPPGTREYVPFRNKDLQELKGGTVRL</sequence>
<dbReference type="PROSITE" id="PS00455">
    <property type="entry name" value="AMP_BINDING"/>
    <property type="match status" value="1"/>
</dbReference>
<dbReference type="SUPFAM" id="SSF56801">
    <property type="entry name" value="Acetyl-CoA synthetase-like"/>
    <property type="match status" value="1"/>
</dbReference>
<dbReference type="PANTHER" id="PTHR43107:SF15">
    <property type="entry name" value="FATTY ACID TRANSPORT PROTEIN 3, ISOFORM A"/>
    <property type="match status" value="1"/>
</dbReference>
<dbReference type="InterPro" id="IPR000873">
    <property type="entry name" value="AMP-dep_synth/lig_dom"/>
</dbReference>
<evidence type="ECO:0000256" key="3">
    <source>
        <dbReference type="ARBA" id="ARBA00022741"/>
    </source>
</evidence>
<protein>
    <recommendedName>
        <fullName evidence="9">Fatty acid transporter protein</fullName>
    </recommendedName>
</protein>
<gene>
    <name evidence="7" type="ORF">JX265_007324</name>
</gene>
<dbReference type="InterPro" id="IPR025110">
    <property type="entry name" value="AMP-bd_C"/>
</dbReference>
<dbReference type="GO" id="GO:0005811">
    <property type="term" value="C:lipid droplet"/>
    <property type="evidence" value="ECO:0007669"/>
    <property type="project" value="TreeGrafter"/>
</dbReference>
<dbReference type="Proteomes" id="UP000829685">
    <property type="component" value="Unassembled WGS sequence"/>
</dbReference>
<dbReference type="Gene3D" id="3.30.300.30">
    <property type="match status" value="1"/>
</dbReference>
<dbReference type="Pfam" id="PF00501">
    <property type="entry name" value="AMP-binding"/>
    <property type="match status" value="1"/>
</dbReference>
<dbReference type="Pfam" id="PF13193">
    <property type="entry name" value="AMP-binding_C"/>
    <property type="match status" value="1"/>
</dbReference>
<evidence type="ECO:0000259" key="5">
    <source>
        <dbReference type="Pfam" id="PF00501"/>
    </source>
</evidence>
<reference evidence="7" key="1">
    <citation type="submission" date="2021-03" db="EMBL/GenBank/DDBJ databases">
        <title>Revisited historic fungal species revealed as producer of novel bioactive compounds through whole genome sequencing and comparative genomics.</title>
        <authorList>
            <person name="Vignolle G.A."/>
            <person name="Hochenegger N."/>
            <person name="Mach R.L."/>
            <person name="Mach-Aigner A.R."/>
            <person name="Javad Rahimi M."/>
            <person name="Salim K.A."/>
            <person name="Chan C.M."/>
            <person name="Lim L.B.L."/>
            <person name="Cai F."/>
            <person name="Druzhinina I.S."/>
            <person name="U'Ren J.M."/>
            <person name="Derntl C."/>
        </authorList>
    </citation>
    <scope>NUCLEOTIDE SEQUENCE</scope>
    <source>
        <strain evidence="7">TUCIM 5799</strain>
    </source>
</reference>
<dbReference type="Gene3D" id="3.40.50.12780">
    <property type="entry name" value="N-terminal domain of ligase-like"/>
    <property type="match status" value="1"/>
</dbReference>
<dbReference type="AlphaFoldDB" id="A0A9P9WK18"/>
<dbReference type="GO" id="GO:0005524">
    <property type="term" value="F:ATP binding"/>
    <property type="evidence" value="ECO:0007669"/>
    <property type="project" value="UniProtKB-KW"/>
</dbReference>
<dbReference type="GO" id="GO:0044539">
    <property type="term" value="P:long-chain fatty acid import into cell"/>
    <property type="evidence" value="ECO:0007669"/>
    <property type="project" value="TreeGrafter"/>
</dbReference>
<evidence type="ECO:0000256" key="2">
    <source>
        <dbReference type="ARBA" id="ARBA00022598"/>
    </source>
</evidence>
<accession>A0A9P9WK18</accession>
<keyword evidence="2" id="KW-0436">Ligase</keyword>
<evidence type="ECO:0000313" key="8">
    <source>
        <dbReference type="Proteomes" id="UP000829685"/>
    </source>
</evidence>
<evidence type="ECO:0000259" key="6">
    <source>
        <dbReference type="Pfam" id="PF13193"/>
    </source>
</evidence>
<keyword evidence="4" id="KW-0067">ATP-binding</keyword>
<dbReference type="PANTHER" id="PTHR43107">
    <property type="entry name" value="LONG-CHAIN FATTY ACID TRANSPORT PROTEIN"/>
    <property type="match status" value="1"/>
</dbReference>
<comment type="similarity">
    <text evidence="1">Belongs to the ATP-dependent AMP-binding enzyme family.</text>
</comment>
<evidence type="ECO:0008006" key="9">
    <source>
        <dbReference type="Google" id="ProtNLM"/>
    </source>
</evidence>
<keyword evidence="3" id="KW-0547">Nucleotide-binding</keyword>
<proteinExistence type="inferred from homology"/>
<dbReference type="GO" id="GO:0005324">
    <property type="term" value="F:long-chain fatty acid transmembrane transporter activity"/>
    <property type="evidence" value="ECO:0007669"/>
    <property type="project" value="TreeGrafter"/>
</dbReference>
<keyword evidence="8" id="KW-1185">Reference proteome</keyword>
<evidence type="ECO:0000256" key="4">
    <source>
        <dbReference type="ARBA" id="ARBA00022840"/>
    </source>
</evidence>
<dbReference type="EMBL" id="JAFIMR010000018">
    <property type="protein sequence ID" value="KAI1867522.1"/>
    <property type="molecule type" value="Genomic_DNA"/>
</dbReference>
<name>A0A9P9WK18_9PEZI</name>
<evidence type="ECO:0000256" key="1">
    <source>
        <dbReference type="ARBA" id="ARBA00006432"/>
    </source>
</evidence>
<dbReference type="InterPro" id="IPR045851">
    <property type="entry name" value="AMP-bd_C_sf"/>
</dbReference>
<feature type="domain" description="AMP-binding enzyme C-terminal" evidence="6">
    <location>
        <begin position="499"/>
        <end position="584"/>
    </location>
</feature>
<dbReference type="InterPro" id="IPR020845">
    <property type="entry name" value="AMP-binding_CS"/>
</dbReference>
<dbReference type="GO" id="GO:0005777">
    <property type="term" value="C:peroxisome"/>
    <property type="evidence" value="ECO:0007669"/>
    <property type="project" value="TreeGrafter"/>
</dbReference>
<evidence type="ECO:0000313" key="7">
    <source>
        <dbReference type="EMBL" id="KAI1867522.1"/>
    </source>
</evidence>
<feature type="domain" description="AMP-dependent synthetase/ligase" evidence="5">
    <location>
        <begin position="63"/>
        <end position="379"/>
    </location>
</feature>
<dbReference type="GO" id="GO:0009898">
    <property type="term" value="C:cytoplasmic side of plasma membrane"/>
    <property type="evidence" value="ECO:0007669"/>
    <property type="project" value="TreeGrafter"/>
</dbReference>
<comment type="caution">
    <text evidence="7">The sequence shown here is derived from an EMBL/GenBank/DDBJ whole genome shotgun (WGS) entry which is preliminary data.</text>
</comment>
<dbReference type="GO" id="GO:0004467">
    <property type="term" value="F:long-chain fatty acid-CoA ligase activity"/>
    <property type="evidence" value="ECO:0007669"/>
    <property type="project" value="TreeGrafter"/>
</dbReference>
<dbReference type="InterPro" id="IPR042099">
    <property type="entry name" value="ANL_N_sf"/>
</dbReference>
<organism evidence="7 8">
    <name type="scientific">Neoarthrinium moseri</name>
    <dbReference type="NCBI Taxonomy" id="1658444"/>
    <lineage>
        <taxon>Eukaryota</taxon>
        <taxon>Fungi</taxon>
        <taxon>Dikarya</taxon>
        <taxon>Ascomycota</taxon>
        <taxon>Pezizomycotina</taxon>
        <taxon>Sordariomycetes</taxon>
        <taxon>Xylariomycetidae</taxon>
        <taxon>Amphisphaeriales</taxon>
        <taxon>Apiosporaceae</taxon>
        <taxon>Neoarthrinium</taxon>
    </lineage>
</organism>